<keyword evidence="4" id="KW-1185">Reference proteome</keyword>
<protein>
    <submittedName>
        <fullName evidence="3">Uncharacterized protein</fullName>
    </submittedName>
</protein>
<sequence>MALQLRDALRPYLPEGRRVRLAGLPDAAGADLVRHLQLLDGADVAADDPGASAGSGGAGGSGGATASGGATGAASQPGVLTVLGWPVGDPAAEARVEQALDAAPAGATLAVVLDQGALVAPWPRLLDVAGATDCQVLDAVPVLGDWPLVVLLAKDGPLVPPARYLGPPSAATAEPGAAPEGPAAQRRLARRLAGELVFAGLRERALTAQLADVRAELDALRTQPPPQGELQAARREAAAAQARVLRLESSGALRLGRALAGARSPRGALRLPAELAALARSRSAGRGAAGGGRP</sequence>
<dbReference type="EMBL" id="JAANNP010000032">
    <property type="protein sequence ID" value="NHC15464.1"/>
    <property type="molecule type" value="Genomic_DNA"/>
</dbReference>
<comment type="caution">
    <text evidence="3">The sequence shown here is derived from an EMBL/GenBank/DDBJ whole genome shotgun (WGS) entry which is preliminary data.</text>
</comment>
<evidence type="ECO:0000256" key="1">
    <source>
        <dbReference type="SAM" id="Coils"/>
    </source>
</evidence>
<evidence type="ECO:0000313" key="3">
    <source>
        <dbReference type="EMBL" id="NHC15464.1"/>
    </source>
</evidence>
<evidence type="ECO:0000313" key="4">
    <source>
        <dbReference type="Proteomes" id="UP000800981"/>
    </source>
</evidence>
<dbReference type="RefSeq" id="WP_166283888.1">
    <property type="nucleotide sequence ID" value="NZ_JAANNP010000032.1"/>
</dbReference>
<accession>A0ABX0H0V5</accession>
<proteinExistence type="predicted"/>
<feature type="coiled-coil region" evidence="1">
    <location>
        <begin position="203"/>
        <end position="250"/>
    </location>
</feature>
<gene>
    <name evidence="3" type="ORF">G9H71_16925</name>
</gene>
<feature type="compositionally biased region" description="Gly residues" evidence="2">
    <location>
        <begin position="53"/>
        <end position="71"/>
    </location>
</feature>
<organism evidence="3 4">
    <name type="scientific">Motilibacter deserti</name>
    <dbReference type="NCBI Taxonomy" id="2714956"/>
    <lineage>
        <taxon>Bacteria</taxon>
        <taxon>Bacillati</taxon>
        <taxon>Actinomycetota</taxon>
        <taxon>Actinomycetes</taxon>
        <taxon>Motilibacterales</taxon>
        <taxon>Motilibacteraceae</taxon>
        <taxon>Motilibacter</taxon>
    </lineage>
</organism>
<name>A0ABX0H0V5_9ACTN</name>
<feature type="region of interest" description="Disordered" evidence="2">
    <location>
        <begin position="50"/>
        <end position="71"/>
    </location>
</feature>
<evidence type="ECO:0000256" key="2">
    <source>
        <dbReference type="SAM" id="MobiDB-lite"/>
    </source>
</evidence>
<dbReference type="Proteomes" id="UP000800981">
    <property type="component" value="Unassembled WGS sequence"/>
</dbReference>
<keyword evidence="1" id="KW-0175">Coiled coil</keyword>
<reference evidence="3 4" key="1">
    <citation type="submission" date="2020-03" db="EMBL/GenBank/DDBJ databases">
        <title>Two novel Motilibacter sp.</title>
        <authorList>
            <person name="Liu S."/>
        </authorList>
    </citation>
    <scope>NUCLEOTIDE SEQUENCE [LARGE SCALE GENOMIC DNA]</scope>
    <source>
        <strain evidence="3 4">E257</strain>
    </source>
</reference>